<dbReference type="RefSeq" id="WP_068591938.1">
    <property type="nucleotide sequence ID" value="NZ_LRXL01000037.1"/>
</dbReference>
<keyword evidence="4" id="KW-1185">Reference proteome</keyword>
<feature type="transmembrane region" description="Helical" evidence="1">
    <location>
        <begin position="138"/>
        <end position="155"/>
    </location>
</feature>
<dbReference type="EMBL" id="LRXL01000037">
    <property type="protein sequence ID" value="OAB78692.1"/>
    <property type="molecule type" value="Genomic_DNA"/>
</dbReference>
<dbReference type="AlphaFoldDB" id="A0A167HJY5"/>
<keyword evidence="1" id="KW-1133">Transmembrane helix</keyword>
<feature type="transmembrane region" description="Helical" evidence="1">
    <location>
        <begin position="12"/>
        <end position="44"/>
    </location>
</feature>
<dbReference type="STRING" id="1763537.ULVI_08910"/>
<dbReference type="OrthoDB" id="9805801at2"/>
<dbReference type="Proteomes" id="UP000077013">
    <property type="component" value="Unassembled WGS sequence"/>
</dbReference>
<evidence type="ECO:0000256" key="1">
    <source>
        <dbReference type="SAM" id="Phobius"/>
    </source>
</evidence>
<keyword evidence="1" id="KW-0812">Transmembrane</keyword>
<feature type="transmembrane region" description="Helical" evidence="1">
    <location>
        <begin position="190"/>
        <end position="209"/>
    </location>
</feature>
<evidence type="ECO:0000313" key="4">
    <source>
        <dbReference type="Proteomes" id="UP000077013"/>
    </source>
</evidence>
<feature type="transmembrane region" description="Helical" evidence="1">
    <location>
        <begin position="65"/>
        <end position="87"/>
    </location>
</feature>
<accession>A0A167HJY5</accession>
<feature type="transmembrane region" description="Helical" evidence="1">
    <location>
        <begin position="99"/>
        <end position="117"/>
    </location>
</feature>
<evidence type="ECO:0000259" key="2">
    <source>
        <dbReference type="Pfam" id="PF02517"/>
    </source>
</evidence>
<name>A0A167HJY5_9FLAO</name>
<dbReference type="GO" id="GO:0080120">
    <property type="term" value="P:CAAX-box protein maturation"/>
    <property type="evidence" value="ECO:0007669"/>
    <property type="project" value="UniProtKB-ARBA"/>
</dbReference>
<sequence length="211" mass="24730">MPTKNYLLTEFFLLFVVLPVSFALPYAFWIKAGLTIAGFVYIVFILKRSKNIQFRVKKHLPWNQFWKRIGITFLCVIVSTTLFVYFTEFNALFFVPRNHPGLFVLILLIYTFLSVWPQEIIYRTFFFERYELLFQSKALLVFINAIIFSLAHLFFRNTLVLVLTFIGGLIFGTTYLKYRSTTLVSIEHALYGNWLFTVGMGQMLAFPGMEA</sequence>
<protein>
    <submittedName>
        <fullName evidence="3">Abortive infection protein</fullName>
    </submittedName>
</protein>
<dbReference type="GO" id="GO:0004175">
    <property type="term" value="F:endopeptidase activity"/>
    <property type="evidence" value="ECO:0007669"/>
    <property type="project" value="UniProtKB-ARBA"/>
</dbReference>
<dbReference type="Pfam" id="PF02517">
    <property type="entry name" value="Rce1-like"/>
    <property type="match status" value="1"/>
</dbReference>
<reference evidence="3 4" key="1">
    <citation type="submission" date="2016-02" db="EMBL/GenBank/DDBJ databases">
        <title>Ulvibacter sp. LPB0005, isolated from Thais luteostoma.</title>
        <authorList>
            <person name="Shin S.-K."/>
            <person name="Yi H."/>
        </authorList>
    </citation>
    <scope>NUCLEOTIDE SEQUENCE [LARGE SCALE GENOMIC DNA]</scope>
    <source>
        <strain evidence="3 4">LPB0005</strain>
    </source>
</reference>
<evidence type="ECO:0000313" key="3">
    <source>
        <dbReference type="EMBL" id="OAB78692.1"/>
    </source>
</evidence>
<dbReference type="InterPro" id="IPR003675">
    <property type="entry name" value="Rce1/LyrA-like_dom"/>
</dbReference>
<organism evidence="3 4">
    <name type="scientific">Cochleicola gelatinilyticus</name>
    <dbReference type="NCBI Taxonomy" id="1763537"/>
    <lineage>
        <taxon>Bacteria</taxon>
        <taxon>Pseudomonadati</taxon>
        <taxon>Bacteroidota</taxon>
        <taxon>Flavobacteriia</taxon>
        <taxon>Flavobacteriales</taxon>
        <taxon>Flavobacteriaceae</taxon>
        <taxon>Cochleicola</taxon>
    </lineage>
</organism>
<gene>
    <name evidence="3" type="ORF">ULVI_08910</name>
</gene>
<keyword evidence="1" id="KW-0472">Membrane</keyword>
<feature type="domain" description="CAAX prenyl protease 2/Lysostaphin resistance protein A-like" evidence="2">
    <location>
        <begin position="102"/>
        <end position="191"/>
    </location>
</feature>
<proteinExistence type="predicted"/>
<comment type="caution">
    <text evidence="3">The sequence shown here is derived from an EMBL/GenBank/DDBJ whole genome shotgun (WGS) entry which is preliminary data.</text>
</comment>
<feature type="transmembrane region" description="Helical" evidence="1">
    <location>
        <begin position="161"/>
        <end position="178"/>
    </location>
</feature>